<feature type="chain" id="PRO_5003629312" evidence="1">
    <location>
        <begin position="19"/>
        <end position="162"/>
    </location>
</feature>
<organism evidence="3 4">
    <name type="scientific">Rubrivivax gelatinosus (strain NBRC 100245 / IL144)</name>
    <dbReference type="NCBI Taxonomy" id="983917"/>
    <lineage>
        <taxon>Bacteria</taxon>
        <taxon>Pseudomonadati</taxon>
        <taxon>Pseudomonadota</taxon>
        <taxon>Betaproteobacteria</taxon>
        <taxon>Burkholderiales</taxon>
        <taxon>Sphaerotilaceae</taxon>
        <taxon>Rubrivivax</taxon>
    </lineage>
</organism>
<dbReference type="KEGG" id="rge:RGE_37820"/>
<feature type="domain" description="TNase-like" evidence="2">
    <location>
        <begin position="25"/>
        <end position="146"/>
    </location>
</feature>
<dbReference type="SUPFAM" id="SSF50199">
    <property type="entry name" value="Staphylococcal nuclease"/>
    <property type="match status" value="1"/>
</dbReference>
<evidence type="ECO:0000313" key="3">
    <source>
        <dbReference type="EMBL" id="BAL97121.1"/>
    </source>
</evidence>
<accession>I0HVT4</accession>
<sequence>MKTLPGLALALLAGAALAAPPKHPPPVEGRVTQVVDGNTVVVTPAEGAPVRVRLAGVEAPLACQDWGVESRRALADWAQGHAVTVAQPQLGRDGVVTGALMLDGQDLARRMVSEGHAWSTRVKWDRGPFVKEERLAQALQRGLHAVHGAQRPADFRRQHGPC</sequence>
<name>I0HVT4_RUBGI</name>
<dbReference type="SMART" id="SM00318">
    <property type="entry name" value="SNc"/>
    <property type="match status" value="1"/>
</dbReference>
<dbReference type="PATRIC" id="fig|983917.3.peg.3691"/>
<reference evidence="3 4" key="1">
    <citation type="journal article" date="2012" name="J. Bacteriol.">
        <title>Complete genome sequence of phototrophic betaproteobacterium Rubrivivax gelatinosus IL144.</title>
        <authorList>
            <person name="Nagashima S."/>
            <person name="Kamimura A."/>
            <person name="Shimizu T."/>
            <person name="Nakamura-isaki S."/>
            <person name="Aono E."/>
            <person name="Sakamoto K."/>
            <person name="Ichikawa N."/>
            <person name="Nakazawa H."/>
            <person name="Sekine M."/>
            <person name="Yamazaki S."/>
            <person name="Fujita N."/>
            <person name="Shimada K."/>
            <person name="Hanada S."/>
            <person name="Nagashima K.V.P."/>
        </authorList>
    </citation>
    <scope>NUCLEOTIDE SEQUENCE [LARGE SCALE GENOMIC DNA]</scope>
    <source>
        <strain evidence="4">NBRC 100245 / IL144</strain>
    </source>
</reference>
<evidence type="ECO:0000313" key="4">
    <source>
        <dbReference type="Proteomes" id="UP000007883"/>
    </source>
</evidence>
<feature type="signal peptide" evidence="1">
    <location>
        <begin position="1"/>
        <end position="18"/>
    </location>
</feature>
<dbReference type="Pfam" id="PF00565">
    <property type="entry name" value="SNase"/>
    <property type="match status" value="1"/>
</dbReference>
<dbReference type="Proteomes" id="UP000007883">
    <property type="component" value="Chromosome"/>
</dbReference>
<dbReference type="HOGENOM" id="CLU_046484_7_4_4"/>
<dbReference type="InterPro" id="IPR016071">
    <property type="entry name" value="Staphylococal_nuclease_OB-fold"/>
</dbReference>
<dbReference type="AlphaFoldDB" id="I0HVT4"/>
<protein>
    <submittedName>
        <fullName evidence="3">SNase-like nuclease</fullName>
    </submittedName>
</protein>
<proteinExistence type="predicted"/>
<evidence type="ECO:0000256" key="1">
    <source>
        <dbReference type="SAM" id="SignalP"/>
    </source>
</evidence>
<evidence type="ECO:0000259" key="2">
    <source>
        <dbReference type="PROSITE" id="PS50830"/>
    </source>
</evidence>
<dbReference type="PROSITE" id="PS50830">
    <property type="entry name" value="TNASE_3"/>
    <property type="match status" value="1"/>
</dbReference>
<dbReference type="eggNOG" id="COG1525">
    <property type="taxonomic scope" value="Bacteria"/>
</dbReference>
<dbReference type="STRING" id="983917.RGE_37820"/>
<dbReference type="EMBL" id="AP012320">
    <property type="protein sequence ID" value="BAL97121.1"/>
    <property type="molecule type" value="Genomic_DNA"/>
</dbReference>
<dbReference type="Gene3D" id="2.40.50.90">
    <property type="match status" value="1"/>
</dbReference>
<gene>
    <name evidence="3" type="ordered locus">RGE_37820</name>
</gene>
<dbReference type="RefSeq" id="WP_014429975.1">
    <property type="nucleotide sequence ID" value="NC_017075.1"/>
</dbReference>
<dbReference type="InterPro" id="IPR035437">
    <property type="entry name" value="SNase_OB-fold_sf"/>
</dbReference>
<keyword evidence="4" id="KW-1185">Reference proteome</keyword>
<keyword evidence="1" id="KW-0732">Signal</keyword>